<protein>
    <submittedName>
        <fullName evidence="3">Uncharacterized protein</fullName>
    </submittedName>
</protein>
<evidence type="ECO:0000313" key="5">
    <source>
        <dbReference type="Proteomes" id="UP000501107"/>
    </source>
</evidence>
<dbReference type="KEGG" id="btw:BF38_5870"/>
<dbReference type="EMBL" id="VKQN01000001">
    <property type="protein sequence ID" value="MDR4174817.1"/>
    <property type="molecule type" value="Genomic_DNA"/>
</dbReference>
<reference evidence="2" key="2">
    <citation type="submission" date="2019-07" db="EMBL/GenBank/DDBJ databases">
        <title>Phylogenomic Reclassification of ATCC Bacillus Strains and Various Taxa within the Genus Bacillus.</title>
        <authorList>
            <person name="Riojas M.A."/>
            <person name="Frank A.M."/>
            <person name="Fenn S.L."/>
            <person name="King S.P."/>
            <person name="Brower S.M."/>
            <person name="Hazbon M.H."/>
        </authorList>
    </citation>
    <scope>NUCLEOTIDE SEQUENCE</scope>
    <source>
        <strain evidence="2">ATCC 35646</strain>
    </source>
</reference>
<dbReference type="Proteomes" id="UP000031876">
    <property type="component" value="Plasmid 2"/>
</dbReference>
<evidence type="ECO:0000313" key="2">
    <source>
        <dbReference type="EMBL" id="MDR4174817.1"/>
    </source>
</evidence>
<dbReference type="AlphaFoldDB" id="A0A0B5N8Q5"/>
<keyword evidence="3" id="KW-0614">Plasmid</keyword>
<sequence length="200" mass="22913">MITKGKKILKLALISGTVIGFSGVDIAKAEPNGIDIEKLYKTYNNERNAKLSIQGIAEKYELNAIMMITKQKQWNMFGHNAEDLGEDNQENTVTVNPVGKYESKEDLFSKLGANLEEHKANYKKYRESQEKPAEEQTEEDVMMKVEPLDYLAESEISIEYFYDSSRDQLSQLIRVKTPDNVFRCTVIYDHDGLIKNFLEA</sequence>
<reference evidence="3 5" key="3">
    <citation type="submission" date="2020-05" db="EMBL/GenBank/DDBJ databases">
        <title>FDA dAtabase for Regulatory Grade micrObial Sequences (FDA-ARGOS): Supporting development and validation of Infectious Disease Dx tests.</title>
        <authorList>
            <person name="Nelson B."/>
            <person name="Plummer A."/>
            <person name="Tallon L."/>
            <person name="Sadzewicz L."/>
            <person name="Zhao X."/>
            <person name="Vavikolanu K."/>
            <person name="Mehta A."/>
            <person name="Aluvathingal J."/>
            <person name="Nadendla S."/>
            <person name="Myers T."/>
            <person name="Yan Y."/>
            <person name="Sichtig H."/>
        </authorList>
    </citation>
    <scope>NUCLEOTIDE SEQUENCE [LARGE SCALE GENOMIC DNA]</scope>
    <source>
        <strain evidence="3 5">FDAARGOS_795</strain>
        <plasmid evidence="3 5">unnamed3</plasmid>
    </source>
</reference>
<reference evidence="1 4" key="1">
    <citation type="journal article" date="2015" name="Genome Announc.">
        <title>Complete genome sequences for 35 biothreat assay-relevant bacillus species.</title>
        <authorList>
            <person name="Johnson S.L."/>
            <person name="Daligault H.E."/>
            <person name="Davenport K.W."/>
            <person name="Jaissle J."/>
            <person name="Frey K.G."/>
            <person name="Ladner J.T."/>
            <person name="Broomall S.M."/>
            <person name="Bishop-Lilly K.A."/>
            <person name="Bruce D.C."/>
            <person name="Gibbons H.S."/>
            <person name="Coyne S.R."/>
            <person name="Lo C.C."/>
            <person name="Meincke L."/>
            <person name="Munk A.C."/>
            <person name="Koroleva G.I."/>
            <person name="Rosenzweig C.N."/>
            <person name="Palacios G.F."/>
            <person name="Redden C.L."/>
            <person name="Minogue T.D."/>
            <person name="Chain P.S."/>
        </authorList>
    </citation>
    <scope>NUCLEOTIDE SEQUENCE [LARGE SCALE GENOMIC DNA]</scope>
    <source>
        <strain evidence="1 4">HD1011</strain>
        <plasmid evidence="1 4">2</plasmid>
    </source>
</reference>
<evidence type="ECO:0000313" key="3">
    <source>
        <dbReference type="EMBL" id="QKH22693.1"/>
    </source>
</evidence>
<dbReference type="Proteomes" id="UP001181533">
    <property type="component" value="Unassembled WGS sequence"/>
</dbReference>
<dbReference type="RefSeq" id="WP_000628868.1">
    <property type="nucleotide sequence ID" value="NZ_CP009334.1"/>
</dbReference>
<proteinExistence type="predicted"/>
<dbReference type="Proteomes" id="UP000501107">
    <property type="component" value="Plasmid unnamed3"/>
</dbReference>
<accession>A0A0B5N8Q5</accession>
<evidence type="ECO:0000313" key="1">
    <source>
        <dbReference type="EMBL" id="AJG74109.1"/>
    </source>
</evidence>
<dbReference type="EMBL" id="CP053979">
    <property type="protein sequence ID" value="QKH22693.1"/>
    <property type="molecule type" value="Genomic_DNA"/>
</dbReference>
<evidence type="ECO:0000313" key="4">
    <source>
        <dbReference type="Proteomes" id="UP000031876"/>
    </source>
</evidence>
<geneLocation type="plasmid" evidence="3 5">
    <name>unnamed3</name>
</geneLocation>
<name>A0A0B5N8Q5_BACTU</name>
<organism evidence="3 5">
    <name type="scientific">Bacillus thuringiensis</name>
    <dbReference type="NCBI Taxonomy" id="1428"/>
    <lineage>
        <taxon>Bacteria</taxon>
        <taxon>Bacillati</taxon>
        <taxon>Bacillota</taxon>
        <taxon>Bacilli</taxon>
        <taxon>Bacillales</taxon>
        <taxon>Bacillaceae</taxon>
        <taxon>Bacillus</taxon>
        <taxon>Bacillus cereus group</taxon>
    </lineage>
</organism>
<geneLocation type="plasmid" evidence="1 4">
    <name>2</name>
</geneLocation>
<dbReference type="EMBL" id="CP009334">
    <property type="protein sequence ID" value="AJG74109.1"/>
    <property type="molecule type" value="Genomic_DNA"/>
</dbReference>
<gene>
    <name evidence="1" type="ORF">BF38_5870</name>
    <name evidence="2" type="ORF">FO599_01555</name>
    <name evidence="3" type="ORF">FOC89_01525</name>
</gene>